<proteinExistence type="predicted"/>
<evidence type="ECO:0000256" key="1">
    <source>
        <dbReference type="SAM" id="MobiDB-lite"/>
    </source>
</evidence>
<accession>A0A9Q1FRF4</accession>
<dbReference type="AlphaFoldDB" id="A0A9Q1FRF4"/>
<sequence>MPLHLPLPGGERENRSDSGSASRLGPATRQARQHVRCYSTTEQLLHQPDGHALPSRAPKFHNTLLGPAHLCGVDLGGRVPGRAASCRFSWPLREDVAGAGILQATKDGTKDLLMSLRHPADLSPLFPSSARPSATDHRPWLTLAEPGGKIIGWVTSAPQTGASTGHSTSEGRCIHLTDYRDGAVKLIKKNRDDKHLTA</sequence>
<gene>
    <name evidence="2" type="ORF">SKAU_G00133620</name>
</gene>
<name>A0A9Q1FRF4_SYNKA</name>
<evidence type="ECO:0000313" key="2">
    <source>
        <dbReference type="EMBL" id="KAJ8364531.1"/>
    </source>
</evidence>
<dbReference type="Proteomes" id="UP001152622">
    <property type="component" value="Chromosome 4"/>
</dbReference>
<evidence type="ECO:0000313" key="3">
    <source>
        <dbReference type="Proteomes" id="UP001152622"/>
    </source>
</evidence>
<organism evidence="2 3">
    <name type="scientific">Synaphobranchus kaupii</name>
    <name type="common">Kaup's arrowtooth eel</name>
    <dbReference type="NCBI Taxonomy" id="118154"/>
    <lineage>
        <taxon>Eukaryota</taxon>
        <taxon>Metazoa</taxon>
        <taxon>Chordata</taxon>
        <taxon>Craniata</taxon>
        <taxon>Vertebrata</taxon>
        <taxon>Euteleostomi</taxon>
        <taxon>Actinopterygii</taxon>
        <taxon>Neopterygii</taxon>
        <taxon>Teleostei</taxon>
        <taxon>Anguilliformes</taxon>
        <taxon>Synaphobranchidae</taxon>
        <taxon>Synaphobranchus</taxon>
    </lineage>
</organism>
<dbReference type="EMBL" id="JAINUF010000004">
    <property type="protein sequence ID" value="KAJ8364531.1"/>
    <property type="molecule type" value="Genomic_DNA"/>
</dbReference>
<protein>
    <submittedName>
        <fullName evidence="2">Uncharacterized protein</fullName>
    </submittedName>
</protein>
<reference evidence="2" key="1">
    <citation type="journal article" date="2023" name="Science">
        <title>Genome structures resolve the early diversification of teleost fishes.</title>
        <authorList>
            <person name="Parey E."/>
            <person name="Louis A."/>
            <person name="Montfort J."/>
            <person name="Bouchez O."/>
            <person name="Roques C."/>
            <person name="Iampietro C."/>
            <person name="Lluch J."/>
            <person name="Castinel A."/>
            <person name="Donnadieu C."/>
            <person name="Desvignes T."/>
            <person name="Floi Bucao C."/>
            <person name="Jouanno E."/>
            <person name="Wen M."/>
            <person name="Mejri S."/>
            <person name="Dirks R."/>
            <person name="Jansen H."/>
            <person name="Henkel C."/>
            <person name="Chen W.J."/>
            <person name="Zahm M."/>
            <person name="Cabau C."/>
            <person name="Klopp C."/>
            <person name="Thompson A.W."/>
            <person name="Robinson-Rechavi M."/>
            <person name="Braasch I."/>
            <person name="Lecointre G."/>
            <person name="Bobe J."/>
            <person name="Postlethwait J.H."/>
            <person name="Berthelot C."/>
            <person name="Roest Crollius H."/>
            <person name="Guiguen Y."/>
        </authorList>
    </citation>
    <scope>NUCLEOTIDE SEQUENCE</scope>
    <source>
        <strain evidence="2">WJC10195</strain>
    </source>
</reference>
<comment type="caution">
    <text evidence="2">The sequence shown here is derived from an EMBL/GenBank/DDBJ whole genome shotgun (WGS) entry which is preliminary data.</text>
</comment>
<feature type="region of interest" description="Disordered" evidence="1">
    <location>
        <begin position="1"/>
        <end position="33"/>
    </location>
</feature>
<keyword evidence="3" id="KW-1185">Reference proteome</keyword>